<dbReference type="AlphaFoldDB" id="A0A2T0XJR2"/>
<dbReference type="Gene3D" id="3.30.565.10">
    <property type="entry name" value="Histidine kinase-like ATPase, C-terminal domain"/>
    <property type="match status" value="1"/>
</dbReference>
<dbReference type="SUPFAM" id="SSF55874">
    <property type="entry name" value="ATPase domain of HSP90 chaperone/DNA topoisomerase II/histidine kinase"/>
    <property type="match status" value="1"/>
</dbReference>
<dbReference type="GO" id="GO:0006355">
    <property type="term" value="P:regulation of DNA-templated transcription"/>
    <property type="evidence" value="ECO:0007669"/>
    <property type="project" value="InterPro"/>
</dbReference>
<gene>
    <name evidence="13" type="ORF">BCM14_0618</name>
</gene>
<dbReference type="InterPro" id="IPR036890">
    <property type="entry name" value="HATPase_C_sf"/>
</dbReference>
<keyword evidence="9" id="KW-0812">Transmembrane</keyword>
<dbReference type="Pfam" id="PF13188">
    <property type="entry name" value="PAS_8"/>
    <property type="match status" value="1"/>
</dbReference>
<dbReference type="PANTHER" id="PTHR43065">
    <property type="entry name" value="SENSOR HISTIDINE KINASE"/>
    <property type="match status" value="1"/>
</dbReference>
<proteinExistence type="predicted"/>
<evidence type="ECO:0000313" key="13">
    <source>
        <dbReference type="EMBL" id="PRY99176.1"/>
    </source>
</evidence>
<dbReference type="InterPro" id="IPR005467">
    <property type="entry name" value="His_kinase_dom"/>
</dbReference>
<name>A0A2T0XJR2_9BURK</name>
<dbReference type="PROSITE" id="PS50109">
    <property type="entry name" value="HIS_KIN"/>
    <property type="match status" value="1"/>
</dbReference>
<dbReference type="Pfam" id="PF00512">
    <property type="entry name" value="HisKA"/>
    <property type="match status" value="1"/>
</dbReference>
<keyword evidence="14" id="KW-1185">Reference proteome</keyword>
<dbReference type="PRINTS" id="PR00344">
    <property type="entry name" value="BCTRLSENSOR"/>
</dbReference>
<dbReference type="Gene3D" id="3.30.450.20">
    <property type="entry name" value="PAS domain"/>
    <property type="match status" value="1"/>
</dbReference>
<evidence type="ECO:0000256" key="5">
    <source>
        <dbReference type="ARBA" id="ARBA00022741"/>
    </source>
</evidence>
<evidence type="ECO:0000313" key="14">
    <source>
        <dbReference type="Proteomes" id="UP000238308"/>
    </source>
</evidence>
<comment type="catalytic activity">
    <reaction evidence="1">
        <text>ATP + protein L-histidine = ADP + protein N-phospho-L-histidine.</text>
        <dbReference type="EC" id="2.7.13.3"/>
    </reaction>
</comment>
<dbReference type="PROSITE" id="PS50112">
    <property type="entry name" value="PAS"/>
    <property type="match status" value="1"/>
</dbReference>
<dbReference type="SMART" id="SM00387">
    <property type="entry name" value="HATPase_c"/>
    <property type="match status" value="1"/>
</dbReference>
<keyword evidence="3" id="KW-0597">Phosphoprotein</keyword>
<keyword evidence="5" id="KW-0547">Nucleotide-binding</keyword>
<dbReference type="InterPro" id="IPR003594">
    <property type="entry name" value="HATPase_dom"/>
</dbReference>
<dbReference type="SUPFAM" id="SSF55785">
    <property type="entry name" value="PYP-like sensor domain (PAS domain)"/>
    <property type="match status" value="2"/>
</dbReference>
<dbReference type="SMART" id="SM00091">
    <property type="entry name" value="PAS"/>
    <property type="match status" value="2"/>
</dbReference>
<feature type="transmembrane region" description="Helical" evidence="9">
    <location>
        <begin position="67"/>
        <end position="87"/>
    </location>
</feature>
<feature type="domain" description="PAC" evidence="12">
    <location>
        <begin position="178"/>
        <end position="230"/>
    </location>
</feature>
<dbReference type="Gene3D" id="1.10.287.130">
    <property type="match status" value="1"/>
</dbReference>
<dbReference type="InterPro" id="IPR013767">
    <property type="entry name" value="PAS_fold"/>
</dbReference>
<protein>
    <recommendedName>
        <fullName evidence="2">histidine kinase</fullName>
        <ecNumber evidence="2">2.7.13.3</ecNumber>
    </recommendedName>
</protein>
<evidence type="ECO:0000256" key="8">
    <source>
        <dbReference type="ARBA" id="ARBA00023012"/>
    </source>
</evidence>
<keyword evidence="7" id="KW-0067">ATP-binding</keyword>
<evidence type="ECO:0000256" key="6">
    <source>
        <dbReference type="ARBA" id="ARBA00022777"/>
    </source>
</evidence>
<dbReference type="Pfam" id="PF00989">
    <property type="entry name" value="PAS"/>
    <property type="match status" value="1"/>
</dbReference>
<dbReference type="CDD" id="cd00082">
    <property type="entry name" value="HisKA"/>
    <property type="match status" value="1"/>
</dbReference>
<dbReference type="GO" id="GO:0005524">
    <property type="term" value="F:ATP binding"/>
    <property type="evidence" value="ECO:0007669"/>
    <property type="project" value="UniProtKB-KW"/>
</dbReference>
<dbReference type="InterPro" id="IPR000700">
    <property type="entry name" value="PAS-assoc_C"/>
</dbReference>
<dbReference type="InterPro" id="IPR035965">
    <property type="entry name" value="PAS-like_dom_sf"/>
</dbReference>
<keyword evidence="9" id="KW-0472">Membrane</keyword>
<dbReference type="EC" id="2.7.13.3" evidence="2"/>
<evidence type="ECO:0000259" key="12">
    <source>
        <dbReference type="PROSITE" id="PS50113"/>
    </source>
</evidence>
<evidence type="ECO:0000256" key="1">
    <source>
        <dbReference type="ARBA" id="ARBA00000085"/>
    </source>
</evidence>
<feature type="domain" description="Histidine kinase" evidence="10">
    <location>
        <begin position="358"/>
        <end position="569"/>
    </location>
</feature>
<dbReference type="PROSITE" id="PS50113">
    <property type="entry name" value="PAC"/>
    <property type="match status" value="1"/>
</dbReference>
<comment type="caution">
    <text evidence="13">The sequence shown here is derived from an EMBL/GenBank/DDBJ whole genome shotgun (WGS) entry which is preliminary data.</text>
</comment>
<dbReference type="CDD" id="cd00130">
    <property type="entry name" value="PAS"/>
    <property type="match status" value="1"/>
</dbReference>
<dbReference type="InterPro" id="IPR000014">
    <property type="entry name" value="PAS"/>
</dbReference>
<dbReference type="InterPro" id="IPR004358">
    <property type="entry name" value="Sig_transdc_His_kin-like_C"/>
</dbReference>
<keyword evidence="4" id="KW-0808">Transferase</keyword>
<evidence type="ECO:0000256" key="2">
    <source>
        <dbReference type="ARBA" id="ARBA00012438"/>
    </source>
</evidence>
<evidence type="ECO:0000256" key="7">
    <source>
        <dbReference type="ARBA" id="ARBA00022840"/>
    </source>
</evidence>
<accession>A0A2T0XJR2</accession>
<dbReference type="PANTHER" id="PTHR43065:SF10">
    <property type="entry name" value="PEROXIDE STRESS-ACTIVATED HISTIDINE KINASE MAK3"/>
    <property type="match status" value="1"/>
</dbReference>
<sequence length="584" mass="66298">MAQEQKTIIATPFNDPPRLKPRRWYWITPVLVLGLYACVMAAFFWLQRLHEGSVMFVTIDQEARQNRLLLVVVALSVVIVIALLMLWRYTRYRSQAEAALIAETGFRRAMEDSMSTGMRVLDMQGRIAYVNPAFCRMVGWNESDLIGRLPPYPYWVPGKHELHQQTLNNMLTGRTPSSGIEVETQRRDGSRFTARMYVSPLRDPKNIQIGWMTSMTDITEPKRIREALTAAHERFMTVLEGLDDAISVSADTTDGMELLFANRTYRRLFGSQTSGHEELLAGRRGRYTDESVEVYSASVQRWFEVQHRMLAWTDGRRVRLQVSRDITERRRHEEESRIQQEKIQITSRLTTMGEMASSLAHELNQPLTAISNYSMGAVAMIKSGNADMTKLLPALEKAAAQAERAGKIISRIRDFVKRSEPHRQCVQIQEVVDNAISLAEIHARKRHVRIECQIPTAVPDVLADPILIEQVLLNLIKNGLEATDESSLETLIVKLIIADEHIRISVIDRGHGLADPDRLFEPFFSTKSEGLGMGLNICRTIIESHHGRLWAENNPQGGTIFCFTLPCAEPDSENQPHPSEELSA</sequence>
<evidence type="ECO:0000259" key="10">
    <source>
        <dbReference type="PROSITE" id="PS50109"/>
    </source>
</evidence>
<evidence type="ECO:0000256" key="9">
    <source>
        <dbReference type="SAM" id="Phobius"/>
    </source>
</evidence>
<keyword evidence="6 13" id="KW-0418">Kinase</keyword>
<dbReference type="NCBIfam" id="TIGR00229">
    <property type="entry name" value="sensory_box"/>
    <property type="match status" value="1"/>
</dbReference>
<evidence type="ECO:0000256" key="3">
    <source>
        <dbReference type="ARBA" id="ARBA00022553"/>
    </source>
</evidence>
<dbReference type="Pfam" id="PF02518">
    <property type="entry name" value="HATPase_c"/>
    <property type="match status" value="1"/>
</dbReference>
<keyword evidence="9" id="KW-1133">Transmembrane helix</keyword>
<dbReference type="GO" id="GO:0000155">
    <property type="term" value="F:phosphorelay sensor kinase activity"/>
    <property type="evidence" value="ECO:0007669"/>
    <property type="project" value="InterPro"/>
</dbReference>
<evidence type="ECO:0000256" key="4">
    <source>
        <dbReference type="ARBA" id="ARBA00022679"/>
    </source>
</evidence>
<reference evidence="13 14" key="1">
    <citation type="submission" date="2018-03" db="EMBL/GenBank/DDBJ databases">
        <title>Genomic Encyclopedia of Type Strains, Phase III (KMG-III): the genomes of soil and plant-associated and newly described type strains.</title>
        <authorList>
            <person name="Whitman W."/>
        </authorList>
    </citation>
    <scope>NUCLEOTIDE SEQUENCE [LARGE SCALE GENOMIC DNA]</scope>
    <source>
        <strain evidence="13 14">MWH-P2sevCIIIb</strain>
    </source>
</reference>
<dbReference type="InterPro" id="IPR003661">
    <property type="entry name" value="HisK_dim/P_dom"/>
</dbReference>
<keyword evidence="8" id="KW-0902">Two-component regulatory system</keyword>
<dbReference type="RefSeq" id="WP_106226507.1">
    <property type="nucleotide sequence ID" value="NZ_PVTV01000011.1"/>
</dbReference>
<dbReference type="OrthoDB" id="1931120at2"/>
<organism evidence="13 14">
    <name type="scientific">Jezberella montanilacus</name>
    <dbReference type="NCBI Taxonomy" id="323426"/>
    <lineage>
        <taxon>Bacteria</taxon>
        <taxon>Pseudomonadati</taxon>
        <taxon>Pseudomonadota</taxon>
        <taxon>Betaproteobacteria</taxon>
        <taxon>Burkholderiales</taxon>
        <taxon>Alcaligenaceae</taxon>
        <taxon>Jezberella</taxon>
    </lineage>
</organism>
<dbReference type="InterPro" id="IPR036097">
    <property type="entry name" value="HisK_dim/P_sf"/>
</dbReference>
<dbReference type="EMBL" id="PVTV01000011">
    <property type="protein sequence ID" value="PRY99176.1"/>
    <property type="molecule type" value="Genomic_DNA"/>
</dbReference>
<dbReference type="Proteomes" id="UP000238308">
    <property type="component" value="Unassembled WGS sequence"/>
</dbReference>
<dbReference type="SUPFAM" id="SSF47384">
    <property type="entry name" value="Homodimeric domain of signal transducing histidine kinase"/>
    <property type="match status" value="1"/>
</dbReference>
<feature type="domain" description="PAS" evidence="11">
    <location>
        <begin position="102"/>
        <end position="174"/>
    </location>
</feature>
<feature type="transmembrane region" description="Helical" evidence="9">
    <location>
        <begin position="24"/>
        <end position="46"/>
    </location>
</feature>
<evidence type="ECO:0000259" key="11">
    <source>
        <dbReference type="PROSITE" id="PS50112"/>
    </source>
</evidence>
<dbReference type="SMART" id="SM00388">
    <property type="entry name" value="HisKA"/>
    <property type="match status" value="1"/>
</dbReference>